<accession>A0A137NU54</accession>
<dbReference type="SUPFAM" id="SSF52047">
    <property type="entry name" value="RNI-like"/>
    <property type="match status" value="1"/>
</dbReference>
<sequence>MVNSDWNIVFKLKDFIDYLTNNDSIQLSMSSKKLRKPLIKDSFKTFNFSSFTSTKDYSSLFIKRETNKYGYQFDTYINPFKPLTRELIEFRKEFCNDLKLLNRSPKNLLVNDYGMYHYLLNEIPSIFPNITTLVLDGSVFTVDTFQYLLDNFKSLENLEITHSSIFLYLESSNDYTFNYLTNYHVNYPISLRNFKTIEFMVIMVKDNVSPFSKNHFCGNNVFEYDLIHQHLPNLVSFDYGMENDWPDESEDLINFIKLNSQLNSLKLCGSNFKFELFDIIKDFENLTHLEFKCFNFWEDLMDYEMPVLYNIKNLHIEIFQENIDAMSL</sequence>
<keyword evidence="2" id="KW-1185">Reference proteome</keyword>
<proteinExistence type="predicted"/>
<evidence type="ECO:0008006" key="3">
    <source>
        <dbReference type="Google" id="ProtNLM"/>
    </source>
</evidence>
<dbReference type="EMBL" id="KQ964747">
    <property type="protein sequence ID" value="KXN66266.1"/>
    <property type="molecule type" value="Genomic_DNA"/>
</dbReference>
<dbReference type="AlphaFoldDB" id="A0A137NU54"/>
<reference evidence="1 2" key="1">
    <citation type="journal article" date="2015" name="Genome Biol. Evol.">
        <title>Phylogenomic analyses indicate that early fungi evolved digesting cell walls of algal ancestors of land plants.</title>
        <authorList>
            <person name="Chang Y."/>
            <person name="Wang S."/>
            <person name="Sekimoto S."/>
            <person name="Aerts A.L."/>
            <person name="Choi C."/>
            <person name="Clum A."/>
            <person name="LaButti K.M."/>
            <person name="Lindquist E.A."/>
            <person name="Yee Ngan C."/>
            <person name="Ohm R.A."/>
            <person name="Salamov A.A."/>
            <person name="Grigoriev I.V."/>
            <person name="Spatafora J.W."/>
            <person name="Berbee M.L."/>
        </authorList>
    </citation>
    <scope>NUCLEOTIDE SEQUENCE [LARGE SCALE GENOMIC DNA]</scope>
    <source>
        <strain evidence="1 2">NRRL 28638</strain>
    </source>
</reference>
<evidence type="ECO:0000313" key="1">
    <source>
        <dbReference type="EMBL" id="KXN66266.1"/>
    </source>
</evidence>
<dbReference type="InterPro" id="IPR032675">
    <property type="entry name" value="LRR_dom_sf"/>
</dbReference>
<dbReference type="Gene3D" id="3.80.10.10">
    <property type="entry name" value="Ribonuclease Inhibitor"/>
    <property type="match status" value="1"/>
</dbReference>
<dbReference type="Proteomes" id="UP000070444">
    <property type="component" value="Unassembled WGS sequence"/>
</dbReference>
<protein>
    <recommendedName>
        <fullName evidence="3">F-box domain-containing protein</fullName>
    </recommendedName>
</protein>
<evidence type="ECO:0000313" key="2">
    <source>
        <dbReference type="Proteomes" id="UP000070444"/>
    </source>
</evidence>
<name>A0A137NU54_CONC2</name>
<gene>
    <name evidence="1" type="ORF">CONCODRAFT_168531</name>
</gene>
<organism evidence="1 2">
    <name type="scientific">Conidiobolus coronatus (strain ATCC 28846 / CBS 209.66 / NRRL 28638)</name>
    <name type="common">Delacroixia coronata</name>
    <dbReference type="NCBI Taxonomy" id="796925"/>
    <lineage>
        <taxon>Eukaryota</taxon>
        <taxon>Fungi</taxon>
        <taxon>Fungi incertae sedis</taxon>
        <taxon>Zoopagomycota</taxon>
        <taxon>Entomophthoromycotina</taxon>
        <taxon>Entomophthoromycetes</taxon>
        <taxon>Entomophthorales</taxon>
        <taxon>Ancylistaceae</taxon>
        <taxon>Conidiobolus</taxon>
    </lineage>
</organism>